<name>A1B8P9_PARDP</name>
<reference evidence="2" key="1">
    <citation type="submission" date="2006-12" db="EMBL/GenBank/DDBJ databases">
        <title>Complete sequence of chromosome 2 of Paracoccus denitrificans PD1222.</title>
        <authorList>
            <person name="Copeland A."/>
            <person name="Lucas S."/>
            <person name="Lapidus A."/>
            <person name="Barry K."/>
            <person name="Detter J.C."/>
            <person name="Glavina del Rio T."/>
            <person name="Hammon N."/>
            <person name="Israni S."/>
            <person name="Dalin E."/>
            <person name="Tice H."/>
            <person name="Pitluck S."/>
            <person name="Munk A.C."/>
            <person name="Brettin T."/>
            <person name="Bruce D."/>
            <person name="Han C."/>
            <person name="Tapia R."/>
            <person name="Gilna P."/>
            <person name="Schmutz J."/>
            <person name="Larimer F."/>
            <person name="Land M."/>
            <person name="Hauser L."/>
            <person name="Kyrpides N."/>
            <person name="Lykidis A."/>
            <person name="Spiro S."/>
            <person name="Richardson D.J."/>
            <person name="Moir J.W.B."/>
            <person name="Ferguson S.J."/>
            <person name="van Spanning R.J.M."/>
            <person name="Richardson P."/>
        </authorList>
    </citation>
    <scope>NUCLEOTIDE SEQUENCE [LARGE SCALE GENOMIC DNA]</scope>
    <source>
        <strain evidence="2">Pd 1222</strain>
    </source>
</reference>
<sequence length="85" mass="9484">MECQLLRRFSFAQRSSRKTAGHLRHNLLICMLPHCTNAGHHFVDFVQFSEEVVGDPGIEPGMGLPGGVTVRCRTLQHVARRTLSA</sequence>
<protein>
    <submittedName>
        <fullName evidence="1">Uncharacterized protein</fullName>
    </submittedName>
</protein>
<dbReference type="EnsemblBacteria" id="ABL71893">
    <property type="protein sequence ID" value="ABL71893"/>
    <property type="gene ID" value="Pden_3827"/>
</dbReference>
<evidence type="ECO:0000313" key="1">
    <source>
        <dbReference type="EMBL" id="ABL71893.1"/>
    </source>
</evidence>
<evidence type="ECO:0000313" key="2">
    <source>
        <dbReference type="Proteomes" id="UP000000361"/>
    </source>
</evidence>
<proteinExistence type="predicted"/>
<accession>A1B8P9</accession>
<dbReference type="KEGG" id="pde:Pden_3827"/>
<dbReference type="STRING" id="318586.Pden_3827"/>
<dbReference type="HOGENOM" id="CLU_2509663_0_0_5"/>
<organism evidence="1 2">
    <name type="scientific">Paracoccus denitrificans (strain Pd 1222)</name>
    <dbReference type="NCBI Taxonomy" id="318586"/>
    <lineage>
        <taxon>Bacteria</taxon>
        <taxon>Pseudomonadati</taxon>
        <taxon>Pseudomonadota</taxon>
        <taxon>Alphaproteobacteria</taxon>
        <taxon>Rhodobacterales</taxon>
        <taxon>Paracoccaceae</taxon>
        <taxon>Paracoccus</taxon>
    </lineage>
</organism>
<keyword evidence="2" id="KW-1185">Reference proteome</keyword>
<dbReference type="EMBL" id="CP000490">
    <property type="protein sequence ID" value="ABL71893.1"/>
    <property type="molecule type" value="Genomic_DNA"/>
</dbReference>
<dbReference type="Proteomes" id="UP000000361">
    <property type="component" value="Chromosome 2"/>
</dbReference>
<gene>
    <name evidence="1" type="ordered locus">Pden_3827</name>
</gene>
<dbReference type="AlphaFoldDB" id="A1B8P9"/>